<evidence type="ECO:0000256" key="1">
    <source>
        <dbReference type="SAM" id="MobiDB-lite"/>
    </source>
</evidence>
<feature type="compositionally biased region" description="Low complexity" evidence="1">
    <location>
        <begin position="136"/>
        <end position="152"/>
    </location>
</feature>
<organism evidence="2 3">
    <name type="scientific">Vitrella brassicaformis (strain CCMP3155)</name>
    <dbReference type="NCBI Taxonomy" id="1169540"/>
    <lineage>
        <taxon>Eukaryota</taxon>
        <taxon>Sar</taxon>
        <taxon>Alveolata</taxon>
        <taxon>Colpodellida</taxon>
        <taxon>Vitrellaceae</taxon>
        <taxon>Vitrella</taxon>
    </lineage>
</organism>
<feature type="non-terminal residue" evidence="2">
    <location>
        <position position="1"/>
    </location>
</feature>
<protein>
    <submittedName>
        <fullName evidence="2">Uncharacterized protein</fullName>
    </submittedName>
</protein>
<dbReference type="VEuPathDB" id="CryptoDB:Vbra_12511"/>
<proteinExistence type="predicted"/>
<evidence type="ECO:0000313" key="3">
    <source>
        <dbReference type="Proteomes" id="UP000041254"/>
    </source>
</evidence>
<evidence type="ECO:0000313" key="2">
    <source>
        <dbReference type="EMBL" id="CEL98460.1"/>
    </source>
</evidence>
<feature type="region of interest" description="Disordered" evidence="1">
    <location>
        <begin position="68"/>
        <end position="152"/>
    </location>
</feature>
<dbReference type="Proteomes" id="UP000041254">
    <property type="component" value="Unassembled WGS sequence"/>
</dbReference>
<reference evidence="2 3" key="1">
    <citation type="submission" date="2014-11" db="EMBL/GenBank/DDBJ databases">
        <authorList>
            <person name="Zhu J."/>
            <person name="Qi W."/>
            <person name="Song R."/>
        </authorList>
    </citation>
    <scope>NUCLEOTIDE SEQUENCE [LARGE SCALE GENOMIC DNA]</scope>
</reference>
<dbReference type="EMBL" id="CDMY01000270">
    <property type="protein sequence ID" value="CEL98460.1"/>
    <property type="molecule type" value="Genomic_DNA"/>
</dbReference>
<dbReference type="AlphaFoldDB" id="A0A0G4EM03"/>
<dbReference type="InParanoid" id="A0A0G4EM03"/>
<keyword evidence="3" id="KW-1185">Reference proteome</keyword>
<gene>
    <name evidence="2" type="ORF">Vbra_12511</name>
</gene>
<sequence>AFEDCERDCEEEALSVWQTHQHKGNNTQGSSGSVVPSSFGYGCVGFGESRIITPTSGHKQHSAAYNLFANGPSDHTHSAGYVRRFKTSKASLEAAPPHTHTESHPPLQPPARPHPTHTCRRTTHRKKNRHTQNRPSNGQDNNNISSNNNHTL</sequence>
<accession>A0A0G4EM03</accession>
<feature type="compositionally biased region" description="Basic residues" evidence="1">
    <location>
        <begin position="114"/>
        <end position="132"/>
    </location>
</feature>
<name>A0A0G4EM03_VITBC</name>